<accession>A0AAT9GEM1</accession>
<name>A0AAT9GEM1_9RICK</name>
<proteinExistence type="predicted"/>
<sequence length="105" mass="12112">MQENIKRLLEDCFKHLGVEAIHCNRNKEGIRKIKVLIKRPETTYSLGADGALTQQIASVEIRDQDVTSFSIGDYIKIEKRFYKIFEPPLKDSSSEIWKIEAIESV</sequence>
<gene>
    <name evidence="1" type="ORF">DMENIID0003_13770</name>
</gene>
<reference evidence="1" key="1">
    <citation type="submission" date="2024-01" db="EMBL/GenBank/DDBJ databases">
        <title>Sequencing the genomes of a sandfly, Sergentomyia squamirostris, and its two endosymbionts.</title>
        <authorList>
            <person name="Itokawa K."/>
            <person name="Sanjoba C."/>
        </authorList>
    </citation>
    <scope>NUCLEOTIDE SEQUENCE</scope>
    <source>
        <strain evidence="1">WSSQ</strain>
    </source>
</reference>
<dbReference type="InterPro" id="IPR008018">
    <property type="entry name" value="Phage_tail_attach_FII"/>
</dbReference>
<protein>
    <recommendedName>
        <fullName evidence="2">Phage related protein</fullName>
    </recommendedName>
</protein>
<dbReference type="AlphaFoldDB" id="A0AAT9GEM1"/>
<evidence type="ECO:0008006" key="2">
    <source>
        <dbReference type="Google" id="ProtNLM"/>
    </source>
</evidence>
<dbReference type="GO" id="GO:0019068">
    <property type="term" value="P:virion assembly"/>
    <property type="evidence" value="ECO:0007669"/>
    <property type="project" value="InterPro"/>
</dbReference>
<organism evidence="1">
    <name type="scientific">Wolbachia endosymbiont of Sergentomyia squamirostris</name>
    <dbReference type="NCBI Taxonomy" id="3113640"/>
    <lineage>
        <taxon>Bacteria</taxon>
        <taxon>Pseudomonadati</taxon>
        <taxon>Pseudomonadota</taxon>
        <taxon>Alphaproteobacteria</taxon>
        <taxon>Rickettsiales</taxon>
        <taxon>Anaplasmataceae</taxon>
        <taxon>Wolbachieae</taxon>
        <taxon>Wolbachia</taxon>
    </lineage>
</organism>
<evidence type="ECO:0000313" key="1">
    <source>
        <dbReference type="EMBL" id="BFD48303.1"/>
    </source>
</evidence>
<dbReference type="EMBL" id="AP029172">
    <property type="protein sequence ID" value="BFD48303.1"/>
    <property type="molecule type" value="Genomic_DNA"/>
</dbReference>
<dbReference type="Pfam" id="PF05354">
    <property type="entry name" value="Phage_attach"/>
    <property type="match status" value="1"/>
</dbReference>